<feature type="non-terminal residue" evidence="1">
    <location>
        <position position="1"/>
    </location>
</feature>
<protein>
    <submittedName>
        <fullName evidence="1">Uncharacterized protein</fullName>
    </submittedName>
</protein>
<evidence type="ECO:0000313" key="1">
    <source>
        <dbReference type="EMBL" id="MCD9559752.1"/>
    </source>
</evidence>
<sequence>QIFTSGHCLDPASHRLFADHDRRFADKSSVEKMPSQCSSYHWRFISSPQITSCVSPTFYECFYLILVITPL</sequence>
<dbReference type="Proteomes" id="UP000823775">
    <property type="component" value="Unassembled WGS sequence"/>
</dbReference>
<proteinExistence type="predicted"/>
<keyword evidence="2" id="KW-1185">Reference proteome</keyword>
<reference evidence="1 2" key="1">
    <citation type="journal article" date="2021" name="BMC Genomics">
        <title>Datura genome reveals duplications of psychoactive alkaloid biosynthetic genes and high mutation rate following tissue culture.</title>
        <authorList>
            <person name="Rajewski A."/>
            <person name="Carter-House D."/>
            <person name="Stajich J."/>
            <person name="Litt A."/>
        </authorList>
    </citation>
    <scope>NUCLEOTIDE SEQUENCE [LARGE SCALE GENOMIC DNA]</scope>
    <source>
        <strain evidence="1">AR-01</strain>
    </source>
</reference>
<feature type="non-terminal residue" evidence="1">
    <location>
        <position position="71"/>
    </location>
</feature>
<dbReference type="EMBL" id="JACEIK010002209">
    <property type="protein sequence ID" value="MCD9559752.1"/>
    <property type="molecule type" value="Genomic_DNA"/>
</dbReference>
<gene>
    <name evidence="1" type="ORF">HAX54_017989</name>
</gene>
<organism evidence="1 2">
    <name type="scientific">Datura stramonium</name>
    <name type="common">Jimsonweed</name>
    <name type="synonym">Common thornapple</name>
    <dbReference type="NCBI Taxonomy" id="4076"/>
    <lineage>
        <taxon>Eukaryota</taxon>
        <taxon>Viridiplantae</taxon>
        <taxon>Streptophyta</taxon>
        <taxon>Embryophyta</taxon>
        <taxon>Tracheophyta</taxon>
        <taxon>Spermatophyta</taxon>
        <taxon>Magnoliopsida</taxon>
        <taxon>eudicotyledons</taxon>
        <taxon>Gunneridae</taxon>
        <taxon>Pentapetalae</taxon>
        <taxon>asterids</taxon>
        <taxon>lamiids</taxon>
        <taxon>Solanales</taxon>
        <taxon>Solanaceae</taxon>
        <taxon>Solanoideae</taxon>
        <taxon>Datureae</taxon>
        <taxon>Datura</taxon>
    </lineage>
</organism>
<comment type="caution">
    <text evidence="1">The sequence shown here is derived from an EMBL/GenBank/DDBJ whole genome shotgun (WGS) entry which is preliminary data.</text>
</comment>
<evidence type="ECO:0000313" key="2">
    <source>
        <dbReference type="Proteomes" id="UP000823775"/>
    </source>
</evidence>
<accession>A0ABS8UNT9</accession>
<name>A0ABS8UNT9_DATST</name>